<sequence length="75" mass="8374">MHFLLFSLPAKLISGGVAGIIGVTSVFPVDLTKTRLQNQRRGQQAYKSMLDCLVKTLRSEGYFGMYRGKTFFPVS</sequence>
<feature type="repeat" description="Solcar" evidence="8">
    <location>
        <begin position="6"/>
        <end position="75"/>
    </location>
</feature>
<evidence type="ECO:0000256" key="2">
    <source>
        <dbReference type="ARBA" id="ARBA00006375"/>
    </source>
</evidence>
<dbReference type="InterPro" id="IPR018108">
    <property type="entry name" value="MCP_transmembrane"/>
</dbReference>
<dbReference type="Gene3D" id="1.50.40.10">
    <property type="entry name" value="Mitochondrial carrier domain"/>
    <property type="match status" value="1"/>
</dbReference>
<evidence type="ECO:0000256" key="5">
    <source>
        <dbReference type="ARBA" id="ARBA00022989"/>
    </source>
</evidence>
<evidence type="ECO:0000256" key="9">
    <source>
        <dbReference type="RuleBase" id="RU000488"/>
    </source>
</evidence>
<dbReference type="PROSITE" id="PS50920">
    <property type="entry name" value="SOLCAR"/>
    <property type="match status" value="1"/>
</dbReference>
<dbReference type="InParanoid" id="A0A674KCM9"/>
<comment type="similarity">
    <text evidence="2 9">Belongs to the mitochondrial carrier (TC 2.A.29) family.</text>
</comment>
<dbReference type="InterPro" id="IPR023395">
    <property type="entry name" value="MCP_dom_sf"/>
</dbReference>
<keyword evidence="7 8" id="KW-0472">Membrane</keyword>
<dbReference type="GO" id="GO:0043490">
    <property type="term" value="P:malate-aspartate shuttle"/>
    <property type="evidence" value="ECO:0007669"/>
    <property type="project" value="TreeGrafter"/>
</dbReference>
<accession>A0A674KCM9</accession>
<dbReference type="Pfam" id="PF00153">
    <property type="entry name" value="Mito_carr"/>
    <property type="match status" value="1"/>
</dbReference>
<dbReference type="PANTHER" id="PTHR45678">
    <property type="entry name" value="MITOCHONDRIAL 2-OXODICARBOXYLATE CARRIER 1-RELATED"/>
    <property type="match status" value="1"/>
</dbReference>
<dbReference type="Proteomes" id="UP000472274">
    <property type="component" value="Unplaced"/>
</dbReference>
<keyword evidence="9" id="KW-0813">Transport</keyword>
<dbReference type="InterPro" id="IPR051028">
    <property type="entry name" value="Mito_Solute_Carrier"/>
</dbReference>
<evidence type="ECO:0000256" key="6">
    <source>
        <dbReference type="ARBA" id="ARBA00023128"/>
    </source>
</evidence>
<evidence type="ECO:0000256" key="4">
    <source>
        <dbReference type="ARBA" id="ARBA00022792"/>
    </source>
</evidence>
<keyword evidence="4" id="KW-0999">Mitochondrion inner membrane</keyword>
<comment type="subcellular location">
    <subcellularLocation>
        <location evidence="1">Mitochondrion inner membrane</location>
        <topology evidence="1">Multi-pass membrane protein</topology>
    </subcellularLocation>
</comment>
<dbReference type="AlphaFoldDB" id="A0A674KCM9"/>
<evidence type="ECO:0000256" key="10">
    <source>
        <dbReference type="SAM" id="Phobius"/>
    </source>
</evidence>
<organism evidence="11 12">
    <name type="scientific">Terrapene triunguis</name>
    <name type="common">Three-toed box turtle</name>
    <dbReference type="NCBI Taxonomy" id="2587831"/>
    <lineage>
        <taxon>Eukaryota</taxon>
        <taxon>Metazoa</taxon>
        <taxon>Chordata</taxon>
        <taxon>Craniata</taxon>
        <taxon>Vertebrata</taxon>
        <taxon>Euteleostomi</taxon>
        <taxon>Archelosauria</taxon>
        <taxon>Testudinata</taxon>
        <taxon>Testudines</taxon>
        <taxon>Cryptodira</taxon>
        <taxon>Durocryptodira</taxon>
        <taxon>Testudinoidea</taxon>
        <taxon>Emydidae</taxon>
        <taxon>Terrapene</taxon>
    </lineage>
</organism>
<evidence type="ECO:0000256" key="8">
    <source>
        <dbReference type="PROSITE-ProRule" id="PRU00282"/>
    </source>
</evidence>
<evidence type="ECO:0000256" key="3">
    <source>
        <dbReference type="ARBA" id="ARBA00022692"/>
    </source>
</evidence>
<keyword evidence="12" id="KW-1185">Reference proteome</keyword>
<protein>
    <submittedName>
        <fullName evidence="11">Uncharacterized protein</fullName>
    </submittedName>
</protein>
<evidence type="ECO:0000313" key="11">
    <source>
        <dbReference type="Ensembl" id="ENSTMTP00000030212.1"/>
    </source>
</evidence>
<reference evidence="11" key="2">
    <citation type="submission" date="2025-09" db="UniProtKB">
        <authorList>
            <consortium name="Ensembl"/>
        </authorList>
    </citation>
    <scope>IDENTIFICATION</scope>
</reference>
<dbReference type="GO" id="GO:0015183">
    <property type="term" value="F:L-aspartate transmembrane transporter activity"/>
    <property type="evidence" value="ECO:0007669"/>
    <property type="project" value="TreeGrafter"/>
</dbReference>
<dbReference type="Ensembl" id="ENSTMTT00000031316.1">
    <property type="protein sequence ID" value="ENSTMTP00000030212.1"/>
    <property type="gene ID" value="ENSTMTG00000021805.1"/>
</dbReference>
<keyword evidence="5 10" id="KW-1133">Transmembrane helix</keyword>
<evidence type="ECO:0000313" key="12">
    <source>
        <dbReference type="Proteomes" id="UP000472274"/>
    </source>
</evidence>
<dbReference type="GO" id="GO:0005743">
    <property type="term" value="C:mitochondrial inner membrane"/>
    <property type="evidence" value="ECO:0007669"/>
    <property type="project" value="UniProtKB-SubCell"/>
</dbReference>
<dbReference type="GeneTree" id="ENSGT00940000164224"/>
<name>A0A674KCM9_9SAUR</name>
<proteinExistence type="inferred from homology"/>
<keyword evidence="3 8" id="KW-0812">Transmembrane</keyword>
<keyword evidence="6" id="KW-0496">Mitochondrion</keyword>
<dbReference type="GO" id="GO:0005313">
    <property type="term" value="F:L-glutamate transmembrane transporter activity"/>
    <property type="evidence" value="ECO:0007669"/>
    <property type="project" value="TreeGrafter"/>
</dbReference>
<dbReference type="SUPFAM" id="SSF103506">
    <property type="entry name" value="Mitochondrial carrier"/>
    <property type="match status" value="1"/>
</dbReference>
<feature type="transmembrane region" description="Helical" evidence="10">
    <location>
        <begin position="12"/>
        <end position="31"/>
    </location>
</feature>
<reference evidence="11" key="1">
    <citation type="submission" date="2025-08" db="UniProtKB">
        <authorList>
            <consortium name="Ensembl"/>
        </authorList>
    </citation>
    <scope>IDENTIFICATION</scope>
</reference>
<evidence type="ECO:0000256" key="1">
    <source>
        <dbReference type="ARBA" id="ARBA00004448"/>
    </source>
</evidence>
<dbReference type="PANTHER" id="PTHR45678:SF13">
    <property type="entry name" value="SOLUTE CARRIER FAMILY 25 (MITOCHONDRIAL CARRIER: GLUTAMATE), MEMBER 22-RELATED"/>
    <property type="match status" value="1"/>
</dbReference>
<evidence type="ECO:0000256" key="7">
    <source>
        <dbReference type="ARBA" id="ARBA00023136"/>
    </source>
</evidence>